<keyword evidence="3" id="KW-1185">Reference proteome</keyword>
<reference evidence="3" key="2">
    <citation type="journal article" date="2011" name="Proc. Natl. Acad. Sci. U.S.A.">
        <title>Obligate biotrophy features unraveled by the genomic analysis of rust fungi.</title>
        <authorList>
            <person name="Duplessis S."/>
            <person name="Cuomo C.A."/>
            <person name="Lin Y.-C."/>
            <person name="Aerts A."/>
            <person name="Tisserant E."/>
            <person name="Veneault-Fourrey C."/>
            <person name="Joly D.L."/>
            <person name="Hacquard S."/>
            <person name="Amselem J."/>
            <person name="Cantarel B.L."/>
            <person name="Chiu R."/>
            <person name="Coutinho P.M."/>
            <person name="Feau N."/>
            <person name="Field M."/>
            <person name="Frey P."/>
            <person name="Gelhaye E."/>
            <person name="Goldberg J."/>
            <person name="Grabherr M.G."/>
            <person name="Kodira C.D."/>
            <person name="Kohler A."/>
            <person name="Kuees U."/>
            <person name="Lindquist E.A."/>
            <person name="Lucas S.M."/>
            <person name="Mago R."/>
            <person name="Mauceli E."/>
            <person name="Morin E."/>
            <person name="Murat C."/>
            <person name="Pangilinan J.L."/>
            <person name="Park R."/>
            <person name="Pearson M."/>
            <person name="Quesneville H."/>
            <person name="Rouhier N."/>
            <person name="Sakthikumar S."/>
            <person name="Salamov A.A."/>
            <person name="Schmutz J."/>
            <person name="Selles B."/>
            <person name="Shapiro H."/>
            <person name="Tanguay P."/>
            <person name="Tuskan G.A."/>
            <person name="Henrissat B."/>
            <person name="Van de Peer Y."/>
            <person name="Rouze P."/>
            <person name="Ellis J.G."/>
            <person name="Dodds P.N."/>
            <person name="Schein J.E."/>
            <person name="Zhong S."/>
            <person name="Hamelin R.C."/>
            <person name="Grigoriev I.V."/>
            <person name="Szabo L.J."/>
            <person name="Martin F."/>
        </authorList>
    </citation>
    <scope>NUCLEOTIDE SEQUENCE [LARGE SCALE GENOMIC DNA]</scope>
    <source>
        <strain evidence="3">CRL 75-36-700-3 / race SCCL</strain>
    </source>
</reference>
<dbReference type="AlphaFoldDB" id="E3LBF6"/>
<proteinExistence type="predicted"/>
<feature type="region of interest" description="Disordered" evidence="1">
    <location>
        <begin position="71"/>
        <end position="99"/>
    </location>
</feature>
<evidence type="ECO:0000256" key="1">
    <source>
        <dbReference type="SAM" id="MobiDB-lite"/>
    </source>
</evidence>
<gene>
    <name evidence="2" type="ORF">PGTG_19920</name>
</gene>
<dbReference type="GeneID" id="10535412"/>
<dbReference type="InParanoid" id="E3LBF6"/>
<dbReference type="EMBL" id="DS178414">
    <property type="protein sequence ID" value="EFP93881.1"/>
    <property type="molecule type" value="Genomic_DNA"/>
</dbReference>
<organism evidence="2 3">
    <name type="scientific">Puccinia graminis f. sp. tritici (strain CRL 75-36-700-3 / race SCCL)</name>
    <name type="common">Black stem rust fungus</name>
    <dbReference type="NCBI Taxonomy" id="418459"/>
    <lineage>
        <taxon>Eukaryota</taxon>
        <taxon>Fungi</taxon>
        <taxon>Dikarya</taxon>
        <taxon>Basidiomycota</taxon>
        <taxon>Pucciniomycotina</taxon>
        <taxon>Pucciniomycetes</taxon>
        <taxon>Pucciniales</taxon>
        <taxon>Pucciniaceae</taxon>
        <taxon>Puccinia</taxon>
    </lineage>
</organism>
<accession>E3LBF6</accession>
<dbReference type="VEuPathDB" id="FungiDB:PGTG_19920"/>
<evidence type="ECO:0000313" key="2">
    <source>
        <dbReference type="EMBL" id="EFP93881.1"/>
    </source>
</evidence>
<dbReference type="KEGG" id="pgr:PGTG_19920"/>
<protein>
    <submittedName>
        <fullName evidence="2">Uncharacterized protein</fullName>
    </submittedName>
</protein>
<dbReference type="HOGENOM" id="CLU_2321502_0_0_1"/>
<dbReference type="Proteomes" id="UP000008783">
    <property type="component" value="Unassembled WGS sequence"/>
</dbReference>
<reference key="1">
    <citation type="submission" date="2007-01" db="EMBL/GenBank/DDBJ databases">
        <title>The Genome Sequence of Puccinia graminis f. sp. tritici Strain CRL 75-36-700-3.</title>
        <authorList>
            <consortium name="The Broad Institute Genome Sequencing Platform"/>
            <person name="Birren B."/>
            <person name="Lander E."/>
            <person name="Galagan J."/>
            <person name="Nusbaum C."/>
            <person name="Devon K."/>
            <person name="Cuomo C."/>
            <person name="Jaffe D."/>
            <person name="Butler J."/>
            <person name="Alvarez P."/>
            <person name="Gnerre S."/>
            <person name="Grabherr M."/>
            <person name="Mauceli E."/>
            <person name="Brockman W."/>
            <person name="Young S."/>
            <person name="LaButti K."/>
            <person name="Sykes S."/>
            <person name="DeCaprio D."/>
            <person name="Crawford M."/>
            <person name="Koehrsen M."/>
            <person name="Engels R."/>
            <person name="Montgomery P."/>
            <person name="Pearson M."/>
            <person name="Howarth C."/>
            <person name="Larson L."/>
            <person name="White J."/>
            <person name="Zeng Q."/>
            <person name="Kodira C."/>
            <person name="Yandava C."/>
            <person name="Alvarado L."/>
            <person name="O'Leary S."/>
            <person name="Szabo L."/>
            <person name="Dean R."/>
            <person name="Schein J."/>
        </authorList>
    </citation>
    <scope>NUCLEOTIDE SEQUENCE</scope>
    <source>
        <strain>CRL 75-36-700-3</strain>
    </source>
</reference>
<name>E3LBF6_PUCGT</name>
<evidence type="ECO:0000313" key="3">
    <source>
        <dbReference type="Proteomes" id="UP000008783"/>
    </source>
</evidence>
<dbReference type="RefSeq" id="XP_003338300.1">
    <property type="nucleotide sequence ID" value="XM_003338252.1"/>
</dbReference>
<sequence length="99" mass="10491">MSGAGCAQHPQALLAPFSSSASYCKVENRLPPQVDIPVSSPNSSFLQDCLESICHNKPPGAETATKCCRSQTDSKTTQMMKPAATVLGEEATPNLPPRM</sequence>